<dbReference type="PANTHER" id="PTHR42736">
    <property type="entry name" value="PROTEIN-GLUTAMINE GAMMA-GLUTAMYLTRANSFERASE"/>
    <property type="match status" value="1"/>
</dbReference>
<keyword evidence="2" id="KW-1133">Transmembrane helix</keyword>
<evidence type="ECO:0000259" key="3">
    <source>
        <dbReference type="SMART" id="SM00460"/>
    </source>
</evidence>
<feature type="transmembrane region" description="Helical" evidence="2">
    <location>
        <begin position="6"/>
        <end position="25"/>
    </location>
</feature>
<dbReference type="InterPro" id="IPR021878">
    <property type="entry name" value="TgpA_N"/>
</dbReference>
<sequence>MTGARGVAADLGLGLLALVPSVVLYRGFFESAAYWPVAAVAGIVGTGCAVAAFGWRWSPLVKVLSAVAGYVVVVLPVVLLARGGEPWTWAGAAREVATGTARGWVTVLSVGLPAPVDHRVLVPLALVTFLAAYASAGLAIGSRSPVAPAGPPVLAYGIGLVVVATVPGTSLGLAAALAAVVLAQVLYRARPASEVSVRWGAVACAVVVVAVGSGFAVRATSVFGTGALRADPRPLDLRAAETPRVLTPLADVRPQTDLDPPRPVCAVTLAADAPGLPGVAIAVLDRFDGTIWTTGGEFRAAGQRLAGAPGGPASRRVNARITVARLRSPFVPVLGQPVRLDFPGARAAVGFDEASGSLYSPDIARGGAVYDVTAELLSADPPSRAVRPSENPDDEVYRRLPPGLPPVVRQLLHEVTDPEPTPTGKLAALNTFLRGLPYNRDARPGHSYADIARVIAARQTDDDGYAEQHAAAFAVMARALGYPARVVVGYRIPTTAGVHLVSTKDATAWAEVRFPDAGWVPYDPTDPTRTERRTPPRAVSNPTPADEPGPPDLASAANRPESPHQDQPPGAPWSVVVATGAGSAVLAAALVVLGAKSWRRHRRRRRGDDADRVIGAWAECLDLLTELRVPAARHRTPGEVASDAVTALGPRVAPLADLAEAATAAVFGPRHLGPDDVRLAWATERGLRRALYRGARLPLRPINRLNPRPLRKRWRY</sequence>
<dbReference type="InterPro" id="IPR038765">
    <property type="entry name" value="Papain-like_cys_pep_sf"/>
</dbReference>
<proteinExistence type="predicted"/>
<dbReference type="Proteomes" id="UP000239203">
    <property type="component" value="Unassembled WGS sequence"/>
</dbReference>
<dbReference type="RefSeq" id="WP_146107881.1">
    <property type="nucleotide sequence ID" value="NZ_CP154825.1"/>
</dbReference>
<keyword evidence="5" id="KW-1185">Reference proteome</keyword>
<feature type="region of interest" description="Disordered" evidence="1">
    <location>
        <begin position="519"/>
        <end position="575"/>
    </location>
</feature>
<evidence type="ECO:0000313" key="4">
    <source>
        <dbReference type="EMBL" id="PPK71097.1"/>
    </source>
</evidence>
<dbReference type="PANTHER" id="PTHR42736:SF1">
    <property type="entry name" value="PROTEIN-GLUTAMINE GAMMA-GLUTAMYLTRANSFERASE"/>
    <property type="match status" value="1"/>
</dbReference>
<evidence type="ECO:0000256" key="2">
    <source>
        <dbReference type="SAM" id="Phobius"/>
    </source>
</evidence>
<dbReference type="InterPro" id="IPR002931">
    <property type="entry name" value="Transglutaminase-like"/>
</dbReference>
<protein>
    <submittedName>
        <fullName evidence="4">Uncharacterized protein DUF4129</fullName>
    </submittedName>
</protein>
<dbReference type="AlphaFoldDB" id="A0A2S6H107"/>
<dbReference type="SMART" id="SM00460">
    <property type="entry name" value="TGc"/>
    <property type="match status" value="1"/>
</dbReference>
<reference evidence="4 5" key="1">
    <citation type="submission" date="2018-02" db="EMBL/GenBank/DDBJ databases">
        <title>Genomic Encyclopedia of Archaeal and Bacterial Type Strains, Phase II (KMG-II): from individual species to whole genera.</title>
        <authorList>
            <person name="Goeker M."/>
        </authorList>
    </citation>
    <scope>NUCLEOTIDE SEQUENCE [LARGE SCALE GENOMIC DNA]</scope>
    <source>
        <strain evidence="4 5">YU 961-1</strain>
    </source>
</reference>
<feature type="transmembrane region" description="Helical" evidence="2">
    <location>
        <begin position="120"/>
        <end position="142"/>
    </location>
</feature>
<feature type="transmembrane region" description="Helical" evidence="2">
    <location>
        <begin position="63"/>
        <end position="81"/>
    </location>
</feature>
<evidence type="ECO:0000256" key="1">
    <source>
        <dbReference type="SAM" id="MobiDB-lite"/>
    </source>
</evidence>
<feature type="transmembrane region" description="Helical" evidence="2">
    <location>
        <begin position="573"/>
        <end position="595"/>
    </location>
</feature>
<feature type="domain" description="Transglutaminase-like" evidence="3">
    <location>
        <begin position="458"/>
        <end position="526"/>
    </location>
</feature>
<dbReference type="OrthoDB" id="9804023at2"/>
<dbReference type="Pfam" id="PF13559">
    <property type="entry name" value="DUF4129"/>
    <property type="match status" value="1"/>
</dbReference>
<dbReference type="EMBL" id="PTIX01000001">
    <property type="protein sequence ID" value="PPK71097.1"/>
    <property type="molecule type" value="Genomic_DNA"/>
</dbReference>
<dbReference type="InterPro" id="IPR025403">
    <property type="entry name" value="TgpA-like_C"/>
</dbReference>
<dbReference type="Pfam" id="PF01841">
    <property type="entry name" value="Transglut_core"/>
    <property type="match status" value="1"/>
</dbReference>
<accession>A0A2S6H107</accession>
<name>A0A2S6H107_9PSEU</name>
<feature type="transmembrane region" description="Helical" evidence="2">
    <location>
        <begin position="199"/>
        <end position="217"/>
    </location>
</feature>
<keyword evidence="2" id="KW-0812">Transmembrane</keyword>
<gene>
    <name evidence="4" type="ORF">CLV40_101283</name>
</gene>
<organism evidence="4 5">
    <name type="scientific">Actinokineospora auranticolor</name>
    <dbReference type="NCBI Taxonomy" id="155976"/>
    <lineage>
        <taxon>Bacteria</taxon>
        <taxon>Bacillati</taxon>
        <taxon>Actinomycetota</taxon>
        <taxon>Actinomycetes</taxon>
        <taxon>Pseudonocardiales</taxon>
        <taxon>Pseudonocardiaceae</taxon>
        <taxon>Actinokineospora</taxon>
    </lineage>
</organism>
<feature type="transmembrane region" description="Helical" evidence="2">
    <location>
        <begin position="154"/>
        <end position="187"/>
    </location>
</feature>
<comment type="caution">
    <text evidence="4">The sequence shown here is derived from an EMBL/GenBank/DDBJ whole genome shotgun (WGS) entry which is preliminary data.</text>
</comment>
<dbReference type="SUPFAM" id="SSF54001">
    <property type="entry name" value="Cysteine proteinases"/>
    <property type="match status" value="1"/>
</dbReference>
<dbReference type="InterPro" id="IPR052901">
    <property type="entry name" value="Bact_TGase-like"/>
</dbReference>
<evidence type="ECO:0000313" key="5">
    <source>
        <dbReference type="Proteomes" id="UP000239203"/>
    </source>
</evidence>
<feature type="transmembrane region" description="Helical" evidence="2">
    <location>
        <begin position="32"/>
        <end position="57"/>
    </location>
</feature>
<dbReference type="Pfam" id="PF11992">
    <property type="entry name" value="TgpA_N"/>
    <property type="match status" value="1"/>
</dbReference>
<keyword evidence="2" id="KW-0472">Membrane</keyword>
<dbReference type="Gene3D" id="3.10.620.30">
    <property type="match status" value="1"/>
</dbReference>